<keyword evidence="19" id="KW-0653">Protein transport</keyword>
<dbReference type="PROSITE" id="PS51826">
    <property type="entry name" value="PSBD"/>
    <property type="match status" value="1"/>
</dbReference>
<keyword evidence="16" id="KW-0256">Endoplasmic reticulum</keyword>
<dbReference type="InterPro" id="IPR045257">
    <property type="entry name" value="E2/Pdx1"/>
</dbReference>
<dbReference type="Gene3D" id="1.10.357.150">
    <property type="match status" value="1"/>
</dbReference>
<keyword evidence="11" id="KW-0597">Phosphoprotein</keyword>
<dbReference type="GO" id="GO:0000278">
    <property type="term" value="P:mitotic cell cycle"/>
    <property type="evidence" value="ECO:0007669"/>
    <property type="project" value="InterPro"/>
</dbReference>
<dbReference type="FunFam" id="1.10.357.150:FF:000001">
    <property type="entry name" value="centromere/kinetochore protein zw10 homolog"/>
    <property type="match status" value="1"/>
</dbReference>
<keyword evidence="24" id="KW-0472">Membrane</keyword>
<evidence type="ECO:0000256" key="7">
    <source>
        <dbReference type="ARBA" id="ARBA00022448"/>
    </source>
</evidence>
<dbReference type="GO" id="GO:0015031">
    <property type="term" value="P:protein transport"/>
    <property type="evidence" value="ECO:0007669"/>
    <property type="project" value="UniProtKB-KW"/>
</dbReference>
<dbReference type="Proteomes" id="UP001239994">
    <property type="component" value="Unassembled WGS sequence"/>
</dbReference>
<dbReference type="SUPFAM" id="SSF52777">
    <property type="entry name" value="CoA-dependent acyltransferases"/>
    <property type="match status" value="1"/>
</dbReference>
<evidence type="ECO:0000256" key="25">
    <source>
        <dbReference type="ARBA" id="ARBA00023212"/>
    </source>
</evidence>
<keyword evidence="7" id="KW-0813">Transport</keyword>
<keyword evidence="14" id="KW-0498">Mitosis</keyword>
<dbReference type="InterPro" id="IPR048344">
    <property type="entry name" value="Zw10_middle"/>
</dbReference>
<evidence type="ECO:0000256" key="30">
    <source>
        <dbReference type="ARBA" id="ARBA00046790"/>
    </source>
</evidence>
<dbReference type="InterPro" id="IPR003016">
    <property type="entry name" value="2-oxoA_DH_lipoyl-BS"/>
</dbReference>
<dbReference type="InterPro" id="IPR001078">
    <property type="entry name" value="2-oxoacid_DH_actylTfrase"/>
</dbReference>
<organism evidence="38 39">
    <name type="scientific">Electrophorus voltai</name>
    <dbReference type="NCBI Taxonomy" id="2609070"/>
    <lineage>
        <taxon>Eukaryota</taxon>
        <taxon>Metazoa</taxon>
        <taxon>Chordata</taxon>
        <taxon>Craniata</taxon>
        <taxon>Vertebrata</taxon>
        <taxon>Euteleostomi</taxon>
        <taxon>Actinopterygii</taxon>
        <taxon>Neopterygii</taxon>
        <taxon>Teleostei</taxon>
        <taxon>Ostariophysi</taxon>
        <taxon>Gymnotiformes</taxon>
        <taxon>Gymnotoidei</taxon>
        <taxon>Gymnotidae</taxon>
        <taxon>Electrophorus</taxon>
    </lineage>
</organism>
<dbReference type="PROSITE" id="PS50968">
    <property type="entry name" value="BIOTINYL_LIPOYL"/>
    <property type="match status" value="2"/>
</dbReference>
<dbReference type="Pfam" id="PF22766">
    <property type="entry name" value="ZW10_C2"/>
    <property type="match status" value="1"/>
</dbReference>
<dbReference type="InterPro" id="IPR036625">
    <property type="entry name" value="E3-bd_dom_sf"/>
</dbReference>
<protein>
    <recommendedName>
        <fullName evidence="33">Acetyltransferase component of pyruvate dehydrogenase complex</fullName>
        <ecNumber evidence="33">2.3.1.12</ecNumber>
    </recommendedName>
</protein>
<comment type="subunit">
    <text evidence="32">Interacts with NBAS and KNTC1/ROD; the interactions are mutually exclusive and indicative for its association in two different vesicle tethering complexes. Component of the RZZ complex composed of KNTC1/ROD, ZW10 and ZWILCH. Component of the NRZ complex composed of NBAS, ZW10 and RINT1/TIP20L; NRZ associates with SNAREs STX18, USE1L, BNIP1/SEC20L and SEC22B (the assembly has been described as syntaxin 18 complex). Interacts directly with RINT1/TIP20L bound to BNIP1/SEC20L. Interacts with C19orf25 and ZWINT. Interacts with ZFYVE1. Interacts with RAB18 and this interaction is enhanced in the presence of ZFYVE1.</text>
</comment>
<sequence length="1376" mass="152043">MASFVTEVLASSGKLEKDDLSSKISKLSRKVEETKEEVSDMINKKYNEFIPSMEAAEELMDQVESVSRDIDLLKSCIENEVQQNLHEAVTEYAKLKQQLEKNSAVISMLQHLQEFDTAMEEYHRTLQEKKYEAAAKQLGKAQVSVEALKSWESSDLPLLRALSSEITMQRENLIYHLGEEWKKLAVWKLPPAKGQVLLKYMLKPLITYPSLLVEVVEQPEQGTVLSLQGEENQVEHPVPSHVYAKILMVLKTLHTHLFDITVGDKKVSTILGDQIWEEMSDCIIRECLLYSIPNNSSQLAAYDTVIKETEDFESQLKEMEYLAGDSTDLLKYARNVNCHFASKKCQDVIVAARKLMTSEMHNTVKICPDYKLAIPKLPSPCGGNREKQEGKRNIQCDQILENEKQLSPRTLCLPVCRISESVQQLVELAIKTLSEAVGSSPQCAVQLFYTTRNIFHLFYDVVPTYHKDNLLKFPHLAAIHHNNCMFLAHHLLTLGHQFRPHLPLKDGVAYFVDLVPGFRKLGAQCFVAQMNVQKAEMLERLCTARNFSNLDDEDNYSAASKAVRQVIHQLKRLGKVWQDVLPVNIYCKSMGTLLNTAISELMTKIMMLEDISTEDGERLHTLCQTIIEEGPLVFTPWPEETKNKKYQEEVPIYVKKWMTFKELSIVLQASLQEIVDRWAEGKGPLAQEFSSNEMKSLIRALFQNTDRRALALNKIKVVVRKVTEVKMLRLVLRLRSSVALSRPSVLSGPAAARPGPASCPLKRDHSNSASRIRTLCYERHVYSSILKSRTCVSQNQTADFSQSKRAYSLPPHQKVELPALSPTMQLGTIARWEKKEGDKINEGDLIAEVETDKATVGFEMLEECYLAKILVPEGTRDVPIGAVICITVDNPDLIPAFKDLTLDKLPTSAAAPAVPPPPAAPAAAATSPSPPQAPGSSYPPHMKILLPALSPTMTMGTVQRWEKKVGEKLNEGDLLAEIETDKATIGFEVLEEGYLAKILISEGTRDVPLGTPLCIMVEKESDIQAFTDYVETGVATSPPPAPAPVVAPSTAALPLAQAPPPAASAPPAPPHASAARKGRVFVSPLAKKLAAEKGIDLSQVTGTGPDGRITKKDIESFVPTKAVAPPTAPAAPVPSPAPALAPVPTGTFTDIPVSNIRRVIAQRLMQSKQTIPHYYLSVDINMDHVLDLRKELNAEVKADNIKLSVNDFIIKASALACLKVPEANSSWMDTVIRQNHVVDVSVAVSTPSGLITPIVFNAHIKGLAAISKDITALAFKAREGKLQPHEFQGGTFTVSNLGMYGIKNFSAIINPPQACILAVGGSEKRLLPATNERGFDVASMMSVTLSCDHRVVDGSVGAQWLAEFRKFLEKPITMLL</sequence>
<evidence type="ECO:0000256" key="14">
    <source>
        <dbReference type="ARBA" id="ARBA00022776"/>
    </source>
</evidence>
<evidence type="ECO:0000256" key="21">
    <source>
        <dbReference type="ARBA" id="ARBA00022990"/>
    </source>
</evidence>
<dbReference type="InterPro" id="IPR000089">
    <property type="entry name" value="Biotin_lipoyl"/>
</dbReference>
<comment type="similarity">
    <text evidence="5">Belongs to the ZW10 family.</text>
</comment>
<feature type="domain" description="Lipoyl-binding" evidence="36">
    <location>
        <begin position="941"/>
        <end position="1017"/>
    </location>
</feature>
<keyword evidence="21" id="KW-0007">Acetylation</keyword>
<dbReference type="CDD" id="cd06849">
    <property type="entry name" value="lipoyl_domain"/>
    <property type="match status" value="2"/>
</dbReference>
<evidence type="ECO:0000256" key="24">
    <source>
        <dbReference type="ARBA" id="ARBA00023136"/>
    </source>
</evidence>
<feature type="domain" description="Lipoyl-binding" evidence="36">
    <location>
        <begin position="812"/>
        <end position="888"/>
    </location>
</feature>
<keyword evidence="17" id="KW-0995">Kinetochore</keyword>
<comment type="similarity">
    <text evidence="6 33">Belongs to the 2-oxoacid dehydrogenase family.</text>
</comment>
<comment type="subcellular location">
    <subcellularLocation>
        <location evidence="4">Chromosome</location>
        <location evidence="4">Centromere</location>
        <location evidence="4">Kinetochore</location>
    </subcellularLocation>
    <subcellularLocation>
        <location evidence="1">Cytoplasm</location>
        <location evidence="1">Cytoskeleton</location>
        <location evidence="1">Spindle</location>
    </subcellularLocation>
    <subcellularLocation>
        <location evidence="3">Endoplasmic reticulum membrane</location>
        <topology evidence="3">Peripheral membrane protein</topology>
    </subcellularLocation>
    <subcellularLocation>
        <location evidence="2">Mitochondrion matrix</location>
    </subcellularLocation>
</comment>
<keyword evidence="25" id="KW-0206">Cytoskeleton</keyword>
<dbReference type="GO" id="GO:0006086">
    <property type="term" value="P:pyruvate decarboxylation to acetyl-CoA"/>
    <property type="evidence" value="ECO:0007669"/>
    <property type="project" value="InterPro"/>
</dbReference>
<dbReference type="Pfam" id="PF20666">
    <property type="entry name" value="ZW10_C"/>
    <property type="match status" value="1"/>
</dbReference>
<evidence type="ECO:0000256" key="20">
    <source>
        <dbReference type="ARBA" id="ARBA00022946"/>
    </source>
</evidence>
<evidence type="ECO:0000256" key="17">
    <source>
        <dbReference type="ARBA" id="ARBA00022838"/>
    </source>
</evidence>
<keyword evidence="22 34" id="KW-0175">Coiled coil</keyword>
<evidence type="ECO:0000256" key="31">
    <source>
        <dbReference type="ARBA" id="ARBA00047887"/>
    </source>
</evidence>
<dbReference type="FunFam" id="4.10.320.10:FF:000005">
    <property type="entry name" value="Acetyltransferase component of pyruvate dehydrogenase complex"/>
    <property type="match status" value="1"/>
</dbReference>
<evidence type="ECO:0000256" key="8">
    <source>
        <dbReference type="ARBA" id="ARBA00022454"/>
    </source>
</evidence>
<evidence type="ECO:0000256" key="35">
    <source>
        <dbReference type="SAM" id="MobiDB-lite"/>
    </source>
</evidence>
<keyword evidence="10" id="KW-0313">Glucose metabolism</keyword>
<evidence type="ECO:0000256" key="15">
    <source>
        <dbReference type="ARBA" id="ARBA00022823"/>
    </source>
</evidence>
<dbReference type="GO" id="GO:0005759">
    <property type="term" value="C:mitochondrial matrix"/>
    <property type="evidence" value="ECO:0007669"/>
    <property type="project" value="UniProtKB-SubCell"/>
</dbReference>
<keyword evidence="15 33" id="KW-0450">Lipoyl</keyword>
<dbReference type="GO" id="GO:0051301">
    <property type="term" value="P:cell division"/>
    <property type="evidence" value="ECO:0007669"/>
    <property type="project" value="UniProtKB-KW"/>
</dbReference>
<feature type="compositionally biased region" description="Pro residues" evidence="35">
    <location>
        <begin position="1057"/>
        <end position="1070"/>
    </location>
</feature>
<dbReference type="InterPro" id="IPR048343">
    <property type="entry name" value="ZW10_C"/>
</dbReference>
<dbReference type="InterPro" id="IPR055148">
    <property type="entry name" value="ZW10_C_2"/>
</dbReference>
<dbReference type="PANTHER" id="PTHR23151">
    <property type="entry name" value="DIHYDROLIPOAMIDE ACETYL/SUCCINYL-TRANSFERASE-RELATED"/>
    <property type="match status" value="1"/>
</dbReference>
<comment type="caution">
    <text evidence="38">The sequence shown here is derived from an EMBL/GenBank/DDBJ whole genome shotgun (WGS) entry which is preliminary data.</text>
</comment>
<evidence type="ECO:0000256" key="2">
    <source>
        <dbReference type="ARBA" id="ARBA00004305"/>
    </source>
</evidence>
<feature type="region of interest" description="Disordered" evidence="35">
    <location>
        <begin position="909"/>
        <end position="941"/>
    </location>
</feature>
<keyword evidence="39" id="KW-1185">Reference proteome</keyword>
<evidence type="ECO:0000256" key="3">
    <source>
        <dbReference type="ARBA" id="ARBA00004406"/>
    </source>
</evidence>
<dbReference type="SUPFAM" id="SSF47005">
    <property type="entry name" value="Peripheral subunit-binding domain of 2-oxo acid dehydrogenase complex"/>
    <property type="match status" value="1"/>
</dbReference>
<evidence type="ECO:0000256" key="29">
    <source>
        <dbReference type="ARBA" id="ARBA00045906"/>
    </source>
</evidence>
<evidence type="ECO:0000256" key="32">
    <source>
        <dbReference type="ARBA" id="ARBA00065852"/>
    </source>
</evidence>
<dbReference type="GO" id="GO:0045254">
    <property type="term" value="C:pyruvate dehydrogenase complex"/>
    <property type="evidence" value="ECO:0007669"/>
    <property type="project" value="UniProtKB-UniRule"/>
</dbReference>
<keyword evidence="8" id="KW-0158">Chromosome</keyword>
<keyword evidence="9" id="KW-0963">Cytoplasm</keyword>
<dbReference type="EMBL" id="JAROKS010000023">
    <property type="protein sequence ID" value="KAK1788280.1"/>
    <property type="molecule type" value="Genomic_DNA"/>
</dbReference>
<feature type="domain" description="Peripheral subunit-binding (PSBD)" evidence="37">
    <location>
        <begin position="1081"/>
        <end position="1118"/>
    </location>
</feature>
<feature type="region of interest" description="Disordered" evidence="35">
    <location>
        <begin position="1057"/>
        <end position="1076"/>
    </location>
</feature>
<dbReference type="InterPro" id="IPR006257">
    <property type="entry name" value="LAT1"/>
</dbReference>
<evidence type="ECO:0000259" key="37">
    <source>
        <dbReference type="PROSITE" id="PS51826"/>
    </source>
</evidence>
<evidence type="ECO:0000256" key="10">
    <source>
        <dbReference type="ARBA" id="ARBA00022526"/>
    </source>
</evidence>
<dbReference type="PROSITE" id="PS00189">
    <property type="entry name" value="LIPOYL"/>
    <property type="match status" value="2"/>
</dbReference>
<accession>A0AAD9DMM0</accession>
<keyword evidence="28" id="KW-0137">Centromere</keyword>
<dbReference type="Pfam" id="PF06248">
    <property type="entry name" value="Zw10_N"/>
    <property type="match status" value="1"/>
</dbReference>
<evidence type="ECO:0000259" key="36">
    <source>
        <dbReference type="PROSITE" id="PS50968"/>
    </source>
</evidence>
<evidence type="ECO:0000256" key="34">
    <source>
        <dbReference type="SAM" id="Coils"/>
    </source>
</evidence>
<dbReference type="GO" id="GO:0005819">
    <property type="term" value="C:spindle"/>
    <property type="evidence" value="ECO:0007669"/>
    <property type="project" value="UniProtKB-SubCell"/>
</dbReference>
<dbReference type="NCBIfam" id="TIGR01349">
    <property type="entry name" value="PDHac_trf_mito"/>
    <property type="match status" value="1"/>
</dbReference>
<keyword evidence="20" id="KW-0809">Transit peptide</keyword>
<comment type="function">
    <text evidence="29">As part of the pyruvate dehydrogenase complex, catalyzes the transfers of an acetyl group to a lipoic acid moiety. The pyruvate dehydrogenase complex, catalyzes the overall conversion of pyruvate to acetyl-CoA and CO(2), and thereby links cytoplasmic glycolysis and the mitochondrial tricarboxylic acid (TCA) cycle.</text>
</comment>
<evidence type="ECO:0000256" key="22">
    <source>
        <dbReference type="ARBA" id="ARBA00023054"/>
    </source>
</evidence>
<keyword evidence="26" id="KW-0131">Cell cycle</keyword>
<keyword evidence="12" id="KW-0132">Cell division</keyword>
<evidence type="ECO:0000256" key="27">
    <source>
        <dbReference type="ARBA" id="ARBA00023315"/>
    </source>
</evidence>
<dbReference type="GO" id="GO:0006006">
    <property type="term" value="P:glucose metabolic process"/>
    <property type="evidence" value="ECO:0007669"/>
    <property type="project" value="UniProtKB-KW"/>
</dbReference>
<keyword evidence="23" id="KW-0496">Mitochondrion</keyword>
<evidence type="ECO:0000256" key="12">
    <source>
        <dbReference type="ARBA" id="ARBA00022618"/>
    </source>
</evidence>
<evidence type="ECO:0000256" key="16">
    <source>
        <dbReference type="ARBA" id="ARBA00022824"/>
    </source>
</evidence>
<dbReference type="Gene3D" id="2.40.50.100">
    <property type="match status" value="2"/>
</dbReference>
<dbReference type="SUPFAM" id="SSF51230">
    <property type="entry name" value="Single hybrid motif"/>
    <property type="match status" value="2"/>
</dbReference>
<keyword evidence="10" id="KW-0119">Carbohydrate metabolism</keyword>
<evidence type="ECO:0000256" key="6">
    <source>
        <dbReference type="ARBA" id="ARBA00007317"/>
    </source>
</evidence>
<feature type="coiled-coil region" evidence="34">
    <location>
        <begin position="17"/>
        <end position="44"/>
    </location>
</feature>
<evidence type="ECO:0000256" key="19">
    <source>
        <dbReference type="ARBA" id="ARBA00022927"/>
    </source>
</evidence>
<dbReference type="PANTHER" id="PTHR23151:SF90">
    <property type="entry name" value="DIHYDROLIPOYLLYSINE-RESIDUE ACETYLTRANSFERASE COMPONENT OF PYRUVATE DEHYDROGENASE COMPLEX, MITOCHONDRIAL-RELATED"/>
    <property type="match status" value="1"/>
</dbReference>
<dbReference type="Pfam" id="PF20665">
    <property type="entry name" value="Zw10_middle"/>
    <property type="match status" value="1"/>
</dbReference>
<evidence type="ECO:0000313" key="38">
    <source>
        <dbReference type="EMBL" id="KAK1788280.1"/>
    </source>
</evidence>
<evidence type="ECO:0000256" key="11">
    <source>
        <dbReference type="ARBA" id="ARBA00022553"/>
    </source>
</evidence>
<evidence type="ECO:0000256" key="26">
    <source>
        <dbReference type="ARBA" id="ARBA00023306"/>
    </source>
</evidence>
<reference evidence="38" key="1">
    <citation type="submission" date="2023-03" db="EMBL/GenBank/DDBJ databases">
        <title>Electrophorus voltai genome.</title>
        <authorList>
            <person name="Bian C."/>
        </authorList>
    </citation>
    <scope>NUCLEOTIDE SEQUENCE</scope>
    <source>
        <strain evidence="38">CB-2022</strain>
        <tissue evidence="38">Muscle</tissue>
    </source>
</reference>
<dbReference type="GO" id="GO:0005789">
    <property type="term" value="C:endoplasmic reticulum membrane"/>
    <property type="evidence" value="ECO:0007669"/>
    <property type="project" value="UniProtKB-SubCell"/>
</dbReference>
<dbReference type="GO" id="GO:0005634">
    <property type="term" value="C:nucleus"/>
    <property type="evidence" value="ECO:0007669"/>
    <property type="project" value="InterPro"/>
</dbReference>
<dbReference type="InterPro" id="IPR009361">
    <property type="entry name" value="Zw10_N"/>
</dbReference>
<dbReference type="Pfam" id="PF00364">
    <property type="entry name" value="Biotin_lipoyl"/>
    <property type="match status" value="2"/>
</dbReference>
<comment type="function">
    <text evidence="33">The pyruvate dehydrogenase complex catalyzes the overall conversion of pyruvate to acetyl-CoA and CO(2).</text>
</comment>
<dbReference type="GO" id="GO:0004742">
    <property type="term" value="F:dihydrolipoyllysine-residue acetyltransferase activity"/>
    <property type="evidence" value="ECO:0007669"/>
    <property type="project" value="UniProtKB-UniRule"/>
</dbReference>
<evidence type="ECO:0000256" key="18">
    <source>
        <dbReference type="ARBA" id="ARBA00022892"/>
    </source>
</evidence>
<dbReference type="InterPro" id="IPR046362">
    <property type="entry name" value="Zw10/DSL1_C_sf"/>
</dbReference>
<dbReference type="EC" id="2.3.1.12" evidence="33"/>
<dbReference type="GO" id="GO:0016192">
    <property type="term" value="P:vesicle-mediated transport"/>
    <property type="evidence" value="ECO:0007669"/>
    <property type="project" value="UniProtKB-KW"/>
</dbReference>
<evidence type="ECO:0000256" key="33">
    <source>
        <dbReference type="RuleBase" id="RU361137"/>
    </source>
</evidence>
<dbReference type="InterPro" id="IPR011053">
    <property type="entry name" value="Single_hybrid_motif"/>
</dbReference>
<evidence type="ECO:0000313" key="39">
    <source>
        <dbReference type="Proteomes" id="UP001239994"/>
    </source>
</evidence>
<dbReference type="InterPro" id="IPR004167">
    <property type="entry name" value="PSBD"/>
</dbReference>
<keyword evidence="13 33" id="KW-0808">Transferase</keyword>
<dbReference type="Pfam" id="PF02817">
    <property type="entry name" value="E3_binding"/>
    <property type="match status" value="1"/>
</dbReference>
<dbReference type="Gene3D" id="4.10.320.10">
    <property type="entry name" value="E3-binding domain"/>
    <property type="match status" value="1"/>
</dbReference>
<evidence type="ECO:0000256" key="9">
    <source>
        <dbReference type="ARBA" id="ARBA00022490"/>
    </source>
</evidence>
<comment type="catalytic activity">
    <reaction evidence="31">
        <text>N(6)-[(R)-dihydrolipoyl]-L-lysyl-[protein] + acetyl-CoA = N(6)-[(R)-S(8)-acetyldihydrolipoyl]-L-lysyl-[protein] + CoA</text>
        <dbReference type="Rhea" id="RHEA:17017"/>
        <dbReference type="Rhea" id="RHEA-COMP:10475"/>
        <dbReference type="Rhea" id="RHEA-COMP:10478"/>
        <dbReference type="ChEBI" id="CHEBI:57287"/>
        <dbReference type="ChEBI" id="CHEBI:57288"/>
        <dbReference type="ChEBI" id="CHEBI:83100"/>
        <dbReference type="ChEBI" id="CHEBI:83111"/>
        <dbReference type="EC" id="2.3.1.12"/>
    </reaction>
    <physiologicalReaction direction="left-to-right" evidence="31">
        <dbReference type="Rhea" id="RHEA:17018"/>
    </physiologicalReaction>
</comment>
<dbReference type="InterPro" id="IPR023213">
    <property type="entry name" value="CAT-like_dom_sf"/>
</dbReference>
<comment type="subunit">
    <text evidence="30">Part of the pyruvate dehydrogenase complex (PDHc) that is a multi-enzyme complex composed of multiple copies of three enzymes, pyruvate dehydrogenase (subunits PDH1A and PDHB, E1 component), dihydrolipoamide acetyltransferase (DLAT, E2 component), and dihydrolipoamide dehydrogenase (DLD, E3 component) to which is added an additional protein the E3-binding protein (PDHX, E3BP). In terms of structural architecture, the E2 and E3BP components assemble into a 60meric central core with icosahedral symmetry. The central core is decorated with E1 and E3 proteins. Currently, two alternative models for the E2:E3BP stoichiometry are considered as being either 48:12 (E2(48)-E3BP(12)) or 40:20 (E2(40)-E3BP(20)). Interacts with PDK2 and PDK3. Interacts with SIRT4. Interacts with PDHB.</text>
</comment>
<evidence type="ECO:0000256" key="5">
    <source>
        <dbReference type="ARBA" id="ARBA00006245"/>
    </source>
</evidence>
<dbReference type="Gene3D" id="3.30.559.10">
    <property type="entry name" value="Chloramphenicol acetyltransferase-like domain"/>
    <property type="match status" value="1"/>
</dbReference>
<evidence type="ECO:0000256" key="23">
    <source>
        <dbReference type="ARBA" id="ARBA00023128"/>
    </source>
</evidence>
<dbReference type="FunFam" id="3.30.559.10:FF:000003">
    <property type="entry name" value="Acetyltransferase component of pyruvate dehydrogenase complex"/>
    <property type="match status" value="1"/>
</dbReference>
<comment type="cofactor">
    <cofactor evidence="33">
        <name>(R)-lipoate</name>
        <dbReference type="ChEBI" id="CHEBI:83088"/>
    </cofactor>
    <text evidence="33">Binds 2 lipoyl cofactors covalently.</text>
</comment>
<gene>
    <name evidence="38" type="ORF">P4O66_016726</name>
</gene>
<dbReference type="GO" id="GO:0000776">
    <property type="term" value="C:kinetochore"/>
    <property type="evidence" value="ECO:0007669"/>
    <property type="project" value="UniProtKB-KW"/>
</dbReference>
<name>A0AAD9DMM0_9TELE</name>
<evidence type="ECO:0000256" key="1">
    <source>
        <dbReference type="ARBA" id="ARBA00004186"/>
    </source>
</evidence>
<keyword evidence="18" id="KW-0931">ER-Golgi transport</keyword>
<proteinExistence type="inferred from homology"/>
<evidence type="ECO:0000256" key="4">
    <source>
        <dbReference type="ARBA" id="ARBA00004629"/>
    </source>
</evidence>
<dbReference type="FunFam" id="2.40.50.100:FF:000010">
    <property type="entry name" value="Acetyltransferase component of pyruvate dehydrogenase complex"/>
    <property type="match status" value="2"/>
</dbReference>
<dbReference type="Pfam" id="PF00198">
    <property type="entry name" value="2-oxoacid_dh"/>
    <property type="match status" value="1"/>
</dbReference>
<evidence type="ECO:0000256" key="28">
    <source>
        <dbReference type="ARBA" id="ARBA00023328"/>
    </source>
</evidence>
<keyword evidence="27 33" id="KW-0012">Acyltransferase</keyword>
<evidence type="ECO:0000256" key="13">
    <source>
        <dbReference type="ARBA" id="ARBA00022679"/>
    </source>
</evidence>